<evidence type="ECO:0000313" key="5">
    <source>
        <dbReference type="Proteomes" id="UP000249682"/>
    </source>
</evidence>
<dbReference type="PANTHER" id="PTHR24320">
    <property type="entry name" value="RETINOL DEHYDROGENASE"/>
    <property type="match status" value="1"/>
</dbReference>
<dbReference type="EMBL" id="CP029543">
    <property type="protein sequence ID" value="AWV47272.1"/>
    <property type="molecule type" value="Genomic_DNA"/>
</dbReference>
<evidence type="ECO:0000313" key="4">
    <source>
        <dbReference type="EMBL" id="AWV47272.1"/>
    </source>
</evidence>
<protein>
    <submittedName>
        <fullName evidence="4">Uncharacterized protein</fullName>
    </submittedName>
</protein>
<organism evidence="4 5">
    <name type="scientific">Mycobacterium leprae</name>
    <dbReference type="NCBI Taxonomy" id="1769"/>
    <lineage>
        <taxon>Bacteria</taxon>
        <taxon>Bacillati</taxon>
        <taxon>Actinomycetota</taxon>
        <taxon>Actinomycetes</taxon>
        <taxon>Mycobacteriales</taxon>
        <taxon>Mycobacteriaceae</taxon>
        <taxon>Mycobacterium</taxon>
    </lineage>
</organism>
<feature type="region of interest" description="Disordered" evidence="3">
    <location>
        <begin position="59"/>
        <end position="81"/>
    </location>
</feature>
<accession>A0AAD0P680</accession>
<gene>
    <name evidence="4" type="ORF">DIJ64_01670</name>
</gene>
<reference evidence="4 5" key="1">
    <citation type="submission" date="2018-05" db="EMBL/GenBank/DDBJ databases">
        <title>Evolution of small genomes with special reference to Mycobacterium leprae.</title>
        <authorList>
            <person name="Mohanty P.S."/>
            <person name="Bansal A.K."/>
            <person name="Gupta U.D."/>
            <person name="Naaz F."/>
            <person name="Dwivedi V.D."/>
            <person name="Singh H."/>
            <person name="Gupta G."/>
            <person name="Sharma S."/>
            <person name="Arora M."/>
        </authorList>
    </citation>
    <scope>NUCLEOTIDE SEQUENCE [LARGE SCALE GENOMIC DNA]</scope>
    <source>
        <strain evidence="4 5">MRHRU-235-G</strain>
    </source>
</reference>
<feature type="compositionally biased region" description="Polar residues" evidence="3">
    <location>
        <begin position="71"/>
        <end position="81"/>
    </location>
</feature>
<dbReference type="PANTHER" id="PTHR24320:SF148">
    <property type="entry name" value="NAD(P)-BINDING ROSSMANN-FOLD SUPERFAMILY PROTEIN"/>
    <property type="match status" value="1"/>
</dbReference>
<evidence type="ECO:0000256" key="2">
    <source>
        <dbReference type="ARBA" id="ARBA00023002"/>
    </source>
</evidence>
<dbReference type="GO" id="GO:0016491">
    <property type="term" value="F:oxidoreductase activity"/>
    <property type="evidence" value="ECO:0007669"/>
    <property type="project" value="UniProtKB-KW"/>
</dbReference>
<feature type="compositionally biased region" description="Basic and acidic residues" evidence="3">
    <location>
        <begin position="59"/>
        <end position="70"/>
    </location>
</feature>
<comment type="similarity">
    <text evidence="1">Belongs to the short-chain dehydrogenases/reductases (SDR) family.</text>
</comment>
<dbReference type="SUPFAM" id="SSF51735">
    <property type="entry name" value="NAD(P)-binding Rossmann-fold domains"/>
    <property type="match status" value="1"/>
</dbReference>
<dbReference type="InterPro" id="IPR036291">
    <property type="entry name" value="NAD(P)-bd_dom_sf"/>
</dbReference>
<dbReference type="Gene3D" id="3.40.50.720">
    <property type="entry name" value="NAD(P)-binding Rossmann-like Domain"/>
    <property type="match status" value="1"/>
</dbReference>
<evidence type="ECO:0000256" key="3">
    <source>
        <dbReference type="SAM" id="MobiDB-lite"/>
    </source>
</evidence>
<dbReference type="AlphaFoldDB" id="A0AAD0P680"/>
<keyword evidence="2" id="KW-0560">Oxidoreductase</keyword>
<sequence length="151" mass="16898">MHVVLALRDLAEGNATLARMVPACQHDDVTLQELEPGPLTGLSAGHRGCTVHHLPTHRLADQQRRGDDGHQSMSQRTVSKCSSAPNHLGHFTLTRLVFDRLLPVHDSRIVTVSSLSHRQQAEIHFDDLQWECHYNRIAAYGQSKLANLLFN</sequence>
<name>A0AAD0P680_MYCLR</name>
<proteinExistence type="inferred from homology"/>
<dbReference type="Proteomes" id="UP000249682">
    <property type="component" value="Chromosome"/>
</dbReference>
<evidence type="ECO:0000256" key="1">
    <source>
        <dbReference type="ARBA" id="ARBA00006484"/>
    </source>
</evidence>